<sequence>MNYRIFKQPLGMKQKLGIAEAFLGGYPLIILDEPTNALDHNSIIKLIQLIQAYNANGSTFIIASHDHDFVEQVATHKLFVKEGTISHEI</sequence>
<accession>A0A6M1KG06</accession>
<keyword evidence="2" id="KW-0813">Transport</keyword>
<dbReference type="Proteomes" id="UP000234512">
    <property type="component" value="Unassembled WGS sequence"/>
</dbReference>
<dbReference type="GO" id="GO:0016887">
    <property type="term" value="F:ATP hydrolysis activity"/>
    <property type="evidence" value="ECO:0007669"/>
    <property type="project" value="InterPro"/>
</dbReference>
<organism evidence="4 5">
    <name type="scientific">Lacticaseibacillus paracasei</name>
    <name type="common">Lactobacillus paracasei</name>
    <dbReference type="NCBI Taxonomy" id="1597"/>
    <lineage>
        <taxon>Bacteria</taxon>
        <taxon>Bacillati</taxon>
        <taxon>Bacillota</taxon>
        <taxon>Bacilli</taxon>
        <taxon>Lactobacillales</taxon>
        <taxon>Lactobacillaceae</taxon>
        <taxon>Lacticaseibacillus</taxon>
    </lineage>
</organism>
<dbReference type="Pfam" id="PF13304">
    <property type="entry name" value="AAA_21"/>
    <property type="match status" value="1"/>
</dbReference>
<keyword evidence="4" id="KW-0067">ATP-binding</keyword>
<protein>
    <submittedName>
        <fullName evidence="4">ABC transporter ATP-binding protein</fullName>
    </submittedName>
</protein>
<evidence type="ECO:0000256" key="1">
    <source>
        <dbReference type="ARBA" id="ARBA00005417"/>
    </source>
</evidence>
<evidence type="ECO:0000313" key="5">
    <source>
        <dbReference type="Proteomes" id="UP000234512"/>
    </source>
</evidence>
<dbReference type="SUPFAM" id="SSF52540">
    <property type="entry name" value="P-loop containing nucleoside triphosphate hydrolases"/>
    <property type="match status" value="1"/>
</dbReference>
<evidence type="ECO:0000256" key="2">
    <source>
        <dbReference type="ARBA" id="ARBA00022448"/>
    </source>
</evidence>
<feature type="domain" description="ATPase AAA-type core" evidence="3">
    <location>
        <begin position="7"/>
        <end position="66"/>
    </location>
</feature>
<evidence type="ECO:0000259" key="3">
    <source>
        <dbReference type="Pfam" id="PF13304"/>
    </source>
</evidence>
<gene>
    <name evidence="4" type="ORF">C0Q90_13630</name>
</gene>
<dbReference type="PANTHER" id="PTHR43335">
    <property type="entry name" value="ABC TRANSPORTER, ATP-BINDING PROTEIN"/>
    <property type="match status" value="1"/>
</dbReference>
<dbReference type="InterPro" id="IPR003959">
    <property type="entry name" value="ATPase_AAA_core"/>
</dbReference>
<evidence type="ECO:0000313" key="4">
    <source>
        <dbReference type="EMBL" id="PLC45248.1"/>
    </source>
</evidence>
<proteinExistence type="inferred from homology"/>
<accession>K0N7X6</accession>
<dbReference type="KEGG" id="lce:LC2W_0332"/>
<reference evidence="4 5" key="1">
    <citation type="journal article" date="2018" name="Genome Announc.">
        <title>Draft Genome Sequence of Lactobacillus paracasei DUP 13076, Which Exhibits Potent Antipathogenic Effects against Salmonella enterica Serovars Enteritidis, Typhimurium, and Heidelberg.</title>
        <authorList>
            <person name="Muyyarikkandy M.S."/>
            <person name="Alqahtani F.H."/>
            <person name="Mandoiu I."/>
            <person name="Amalaradjou M.A."/>
        </authorList>
    </citation>
    <scope>NUCLEOTIDE SEQUENCE [LARGE SCALE GENOMIC DNA]</scope>
    <source>
        <strain evidence="4 5">DUP 13076</strain>
    </source>
</reference>
<dbReference type="AlphaFoldDB" id="K0N7X6"/>
<keyword evidence="4" id="KW-0547">Nucleotide-binding</keyword>
<name>K0N7X6_LACPA</name>
<dbReference type="GO" id="GO:0005524">
    <property type="term" value="F:ATP binding"/>
    <property type="evidence" value="ECO:0007669"/>
    <property type="project" value="UniProtKB-KW"/>
</dbReference>
<comment type="caution">
    <text evidence="4">The sequence shown here is derived from an EMBL/GenBank/DDBJ whole genome shotgun (WGS) entry which is preliminary data.</text>
</comment>
<comment type="similarity">
    <text evidence="1">Belongs to the ABC transporter superfamily.</text>
</comment>
<dbReference type="EMBL" id="PKQJ01000022">
    <property type="protein sequence ID" value="PLC45248.1"/>
    <property type="molecule type" value="Genomic_DNA"/>
</dbReference>
<dbReference type="InterPro" id="IPR027417">
    <property type="entry name" value="P-loop_NTPase"/>
</dbReference>
<dbReference type="Gene3D" id="3.40.50.300">
    <property type="entry name" value="P-loop containing nucleotide triphosphate hydrolases"/>
    <property type="match status" value="1"/>
</dbReference>